<keyword evidence="2" id="KW-0812">Transmembrane</keyword>
<dbReference type="Proteomes" id="UP001286313">
    <property type="component" value="Unassembled WGS sequence"/>
</dbReference>
<keyword evidence="5" id="KW-1185">Reference proteome</keyword>
<keyword evidence="2" id="KW-1133">Transmembrane helix</keyword>
<evidence type="ECO:0000313" key="4">
    <source>
        <dbReference type="EMBL" id="KAK3869253.1"/>
    </source>
</evidence>
<dbReference type="Gene3D" id="4.10.75.10">
    <property type="entry name" value="Elafin-like"/>
    <property type="match status" value="1"/>
</dbReference>
<keyword evidence="2" id="KW-0472">Membrane</keyword>
<dbReference type="EMBL" id="JAWQEG010002861">
    <property type="protein sequence ID" value="KAK3869253.1"/>
    <property type="molecule type" value="Genomic_DNA"/>
</dbReference>
<dbReference type="Pfam" id="PF00095">
    <property type="entry name" value="WAP"/>
    <property type="match status" value="1"/>
</dbReference>
<evidence type="ECO:0000256" key="1">
    <source>
        <dbReference type="SAM" id="MobiDB-lite"/>
    </source>
</evidence>
<dbReference type="InterPro" id="IPR008197">
    <property type="entry name" value="WAP_dom"/>
</dbReference>
<evidence type="ECO:0000256" key="2">
    <source>
        <dbReference type="SAM" id="Phobius"/>
    </source>
</evidence>
<accession>A0AAE1FAM4</accession>
<dbReference type="GO" id="GO:0005576">
    <property type="term" value="C:extracellular region"/>
    <property type="evidence" value="ECO:0007669"/>
    <property type="project" value="InterPro"/>
</dbReference>
<feature type="domain" description="WAP" evidence="3">
    <location>
        <begin position="131"/>
        <end position="182"/>
    </location>
</feature>
<feature type="transmembrane region" description="Helical" evidence="2">
    <location>
        <begin position="73"/>
        <end position="90"/>
    </location>
</feature>
<name>A0AAE1FAM4_PETCI</name>
<protein>
    <recommendedName>
        <fullName evidence="3">WAP domain-containing protein</fullName>
    </recommendedName>
</protein>
<organism evidence="4 5">
    <name type="scientific">Petrolisthes cinctipes</name>
    <name type="common">Flat porcelain crab</name>
    <dbReference type="NCBI Taxonomy" id="88211"/>
    <lineage>
        <taxon>Eukaryota</taxon>
        <taxon>Metazoa</taxon>
        <taxon>Ecdysozoa</taxon>
        <taxon>Arthropoda</taxon>
        <taxon>Crustacea</taxon>
        <taxon>Multicrustacea</taxon>
        <taxon>Malacostraca</taxon>
        <taxon>Eumalacostraca</taxon>
        <taxon>Eucarida</taxon>
        <taxon>Decapoda</taxon>
        <taxon>Pleocyemata</taxon>
        <taxon>Anomura</taxon>
        <taxon>Galatheoidea</taxon>
        <taxon>Porcellanidae</taxon>
        <taxon>Petrolisthes</taxon>
    </lineage>
</organism>
<dbReference type="SMART" id="SM00217">
    <property type="entry name" value="WAP"/>
    <property type="match status" value="1"/>
</dbReference>
<sequence length="186" mass="20142">MERKVQGGMDGEKGGGERSGGMEELPVFSSDKMKAIIMEIVVLVLMLVVATEGQRENTEGRSRTRNGGQRSRFFLGGLGNGVGLSFGFGFNNNNNNNGFGFGSSGCRYWCDTPEGQYYCCENINTPQTFVGVVKPGFCPPVRPVCPRNFRPPQSCSNDGGCGGVDKCCFDRCLSRHVCKPPIGFGR</sequence>
<evidence type="ECO:0000313" key="5">
    <source>
        <dbReference type="Proteomes" id="UP001286313"/>
    </source>
</evidence>
<feature type="compositionally biased region" description="Basic and acidic residues" evidence="1">
    <location>
        <begin position="1"/>
        <end position="16"/>
    </location>
</feature>
<feature type="region of interest" description="Disordered" evidence="1">
    <location>
        <begin position="1"/>
        <end position="24"/>
    </location>
</feature>
<feature type="transmembrane region" description="Helical" evidence="2">
    <location>
        <begin position="35"/>
        <end position="53"/>
    </location>
</feature>
<comment type="caution">
    <text evidence="4">The sequence shown here is derived from an EMBL/GenBank/DDBJ whole genome shotgun (WGS) entry which is preliminary data.</text>
</comment>
<dbReference type="SUPFAM" id="SSF57256">
    <property type="entry name" value="Elafin-like"/>
    <property type="match status" value="1"/>
</dbReference>
<proteinExistence type="predicted"/>
<dbReference type="GO" id="GO:0030414">
    <property type="term" value="F:peptidase inhibitor activity"/>
    <property type="evidence" value="ECO:0007669"/>
    <property type="project" value="InterPro"/>
</dbReference>
<gene>
    <name evidence="4" type="ORF">Pcinc_025430</name>
</gene>
<reference evidence="4" key="1">
    <citation type="submission" date="2023-10" db="EMBL/GenBank/DDBJ databases">
        <title>Genome assemblies of two species of porcelain crab, Petrolisthes cinctipes and Petrolisthes manimaculis (Anomura: Porcellanidae).</title>
        <authorList>
            <person name="Angst P."/>
        </authorList>
    </citation>
    <scope>NUCLEOTIDE SEQUENCE</scope>
    <source>
        <strain evidence="4">PB745_01</strain>
        <tissue evidence="4">Gill</tissue>
    </source>
</reference>
<dbReference type="PROSITE" id="PS51390">
    <property type="entry name" value="WAP"/>
    <property type="match status" value="1"/>
</dbReference>
<evidence type="ECO:0000259" key="3">
    <source>
        <dbReference type="PROSITE" id="PS51390"/>
    </source>
</evidence>
<dbReference type="InterPro" id="IPR036645">
    <property type="entry name" value="Elafin-like_sf"/>
</dbReference>
<dbReference type="AlphaFoldDB" id="A0AAE1FAM4"/>